<dbReference type="EMBL" id="JBHULD010000004">
    <property type="protein sequence ID" value="MFD2553523.1"/>
    <property type="molecule type" value="Genomic_DNA"/>
</dbReference>
<evidence type="ECO:0000256" key="3">
    <source>
        <dbReference type="ARBA" id="ARBA00022729"/>
    </source>
</evidence>
<accession>A0ABW5KYD9</accession>
<evidence type="ECO:0000256" key="1">
    <source>
        <dbReference type="ARBA" id="ARBA00004442"/>
    </source>
</evidence>
<evidence type="ECO:0000256" key="5">
    <source>
        <dbReference type="ARBA" id="ARBA00023237"/>
    </source>
</evidence>
<keyword evidence="5" id="KW-0998">Cell outer membrane</keyword>
<comment type="caution">
    <text evidence="7">The sequence shown here is derived from an EMBL/GenBank/DDBJ whole genome shotgun (WGS) entry which is preliminary data.</text>
</comment>
<comment type="similarity">
    <text evidence="2">Belongs to the SusD family.</text>
</comment>
<sequence length="464" mass="52099">MKRTVIYSLGLCALFGITSCDSYLDKLPPHSLVEDNAITDAASAEAALIGIYVPFKAMNPGPFGAAYISDGSHMVGFTSGIFRGFDRDLEENTVNTGDAWDECSQIINAANAVIKKTGELPDTKFAGNRKAEIIAEARFMRFFGQYYIFRYYGQFWDITSPYGALMRREPARVSTNNYPRATVEESYNLLLEDLDFVIATSPSFSTVYRPSNLLAKAYKAELLLMRGTASDLNTAIQLADEVLNDPLRKREVTYGDIFKNGYKSSELLFTRYMDAQMLANVFSNVGSIVRMFGGEFKPTALLEGILNGDSRAPFYKRVDMVNGKETVRVPKLFKEDGNCLPYYMRTSQMDLIKAEAYVHLKQKENAVAALNVLRLRAGEEGLKANDIADEELHTVLFEEITRELALENGYEWFASLRLKGKDGKALIYSIKPQVKSVKQFIWPIPQKEKELNKAIIQNPGYEGI</sequence>
<keyword evidence="3" id="KW-0732">Signal</keyword>
<evidence type="ECO:0000256" key="2">
    <source>
        <dbReference type="ARBA" id="ARBA00006275"/>
    </source>
</evidence>
<evidence type="ECO:0000313" key="7">
    <source>
        <dbReference type="EMBL" id="MFD2553523.1"/>
    </source>
</evidence>
<dbReference type="SUPFAM" id="SSF48452">
    <property type="entry name" value="TPR-like"/>
    <property type="match status" value="1"/>
</dbReference>
<proteinExistence type="inferred from homology"/>
<protein>
    <submittedName>
        <fullName evidence="7">RagB/SusD family nutrient uptake outer membrane protein</fullName>
    </submittedName>
</protein>
<dbReference type="InterPro" id="IPR012944">
    <property type="entry name" value="SusD_RagB_dom"/>
</dbReference>
<dbReference type="Proteomes" id="UP001597440">
    <property type="component" value="Unassembled WGS sequence"/>
</dbReference>
<comment type="subcellular location">
    <subcellularLocation>
        <location evidence="1">Cell outer membrane</location>
    </subcellularLocation>
</comment>
<dbReference type="PROSITE" id="PS51257">
    <property type="entry name" value="PROKAR_LIPOPROTEIN"/>
    <property type="match status" value="1"/>
</dbReference>
<dbReference type="Pfam" id="PF07980">
    <property type="entry name" value="SusD_RagB"/>
    <property type="match status" value="1"/>
</dbReference>
<name>A0ABW5KYD9_9SPHI</name>
<keyword evidence="4" id="KW-0472">Membrane</keyword>
<organism evidence="7 8">
    <name type="scientific">Sphingobacterium tabacisoli</name>
    <dbReference type="NCBI Taxonomy" id="2044855"/>
    <lineage>
        <taxon>Bacteria</taxon>
        <taxon>Pseudomonadati</taxon>
        <taxon>Bacteroidota</taxon>
        <taxon>Sphingobacteriia</taxon>
        <taxon>Sphingobacteriales</taxon>
        <taxon>Sphingobacteriaceae</taxon>
        <taxon>Sphingobacterium</taxon>
    </lineage>
</organism>
<dbReference type="RefSeq" id="WP_210355126.1">
    <property type="nucleotide sequence ID" value="NZ_JAEQMU010000004.1"/>
</dbReference>
<reference evidence="8" key="1">
    <citation type="journal article" date="2019" name="Int. J. Syst. Evol. Microbiol.">
        <title>The Global Catalogue of Microorganisms (GCM) 10K type strain sequencing project: providing services to taxonomists for standard genome sequencing and annotation.</title>
        <authorList>
            <consortium name="The Broad Institute Genomics Platform"/>
            <consortium name="The Broad Institute Genome Sequencing Center for Infectious Disease"/>
            <person name="Wu L."/>
            <person name="Ma J."/>
        </authorList>
    </citation>
    <scope>NUCLEOTIDE SEQUENCE [LARGE SCALE GENOMIC DNA]</scope>
    <source>
        <strain evidence="8">KCTC 52298</strain>
    </source>
</reference>
<gene>
    <name evidence="7" type="ORF">ACFSQW_03920</name>
</gene>
<feature type="domain" description="RagB/SusD" evidence="6">
    <location>
        <begin position="342"/>
        <end position="461"/>
    </location>
</feature>
<dbReference type="InterPro" id="IPR011990">
    <property type="entry name" value="TPR-like_helical_dom_sf"/>
</dbReference>
<dbReference type="Gene3D" id="1.25.40.390">
    <property type="match status" value="1"/>
</dbReference>
<evidence type="ECO:0000259" key="6">
    <source>
        <dbReference type="Pfam" id="PF07980"/>
    </source>
</evidence>
<keyword evidence="8" id="KW-1185">Reference proteome</keyword>
<evidence type="ECO:0000313" key="8">
    <source>
        <dbReference type="Proteomes" id="UP001597440"/>
    </source>
</evidence>
<evidence type="ECO:0000256" key="4">
    <source>
        <dbReference type="ARBA" id="ARBA00023136"/>
    </source>
</evidence>